<comment type="caution">
    <text evidence="3">The sequence shown here is derived from an EMBL/GenBank/DDBJ whole genome shotgun (WGS) entry which is preliminary data.</text>
</comment>
<gene>
    <name evidence="3" type="ORF">A2771_03720</name>
</gene>
<dbReference type="GO" id="GO:0004190">
    <property type="term" value="F:aspartic-type endopeptidase activity"/>
    <property type="evidence" value="ECO:0007669"/>
    <property type="project" value="InterPro"/>
</dbReference>
<dbReference type="EMBL" id="MGGD01000072">
    <property type="protein sequence ID" value="OGM19337.1"/>
    <property type="molecule type" value="Genomic_DNA"/>
</dbReference>
<dbReference type="Proteomes" id="UP000176741">
    <property type="component" value="Unassembled WGS sequence"/>
</dbReference>
<dbReference type="Pfam" id="PF13650">
    <property type="entry name" value="Asp_protease_2"/>
    <property type="match status" value="1"/>
</dbReference>
<dbReference type="PROSITE" id="PS50175">
    <property type="entry name" value="ASP_PROT_RETROV"/>
    <property type="match status" value="1"/>
</dbReference>
<sequence length="128" mass="14494">MRFSYKKAPAGEYFPVIDFVVAFGTKVERTSALIDSGATISVFKDELAEELGIKIEKGEETYLGGVGGRIKGYIHELEIEVAGKRFTVPVVFSHEYLVSFNLLGRDRFFGNFRIIFEERENFLEIEGV</sequence>
<protein>
    <recommendedName>
        <fullName evidence="2">Peptidase A2 domain-containing protein</fullName>
    </recommendedName>
</protein>
<dbReference type="AlphaFoldDB" id="A0A1F7XW98"/>
<dbReference type="Gene3D" id="2.40.70.10">
    <property type="entry name" value="Acid Proteases"/>
    <property type="match status" value="1"/>
</dbReference>
<proteinExistence type="predicted"/>
<evidence type="ECO:0000256" key="1">
    <source>
        <dbReference type="ARBA" id="ARBA00022801"/>
    </source>
</evidence>
<name>A0A1F7XW98_9BACT</name>
<organism evidence="3 4">
    <name type="scientific">Candidatus Woesebacteria bacterium RIFCSPHIGHO2_01_FULL_38_26b</name>
    <dbReference type="NCBI Taxonomy" id="1802491"/>
    <lineage>
        <taxon>Bacteria</taxon>
        <taxon>Candidatus Woeseibacteriota</taxon>
    </lineage>
</organism>
<dbReference type="InterPro" id="IPR021109">
    <property type="entry name" value="Peptidase_aspartic_dom_sf"/>
</dbReference>
<dbReference type="InterPro" id="IPR001995">
    <property type="entry name" value="Peptidase_A2_cat"/>
</dbReference>
<evidence type="ECO:0000313" key="4">
    <source>
        <dbReference type="Proteomes" id="UP000176741"/>
    </source>
</evidence>
<keyword evidence="1" id="KW-0378">Hydrolase</keyword>
<reference evidence="3 4" key="1">
    <citation type="journal article" date="2016" name="Nat. Commun.">
        <title>Thousands of microbial genomes shed light on interconnected biogeochemical processes in an aquifer system.</title>
        <authorList>
            <person name="Anantharaman K."/>
            <person name="Brown C.T."/>
            <person name="Hug L.A."/>
            <person name="Sharon I."/>
            <person name="Castelle C.J."/>
            <person name="Probst A.J."/>
            <person name="Thomas B.C."/>
            <person name="Singh A."/>
            <person name="Wilkins M.J."/>
            <person name="Karaoz U."/>
            <person name="Brodie E.L."/>
            <person name="Williams K.H."/>
            <person name="Hubbard S.S."/>
            <person name="Banfield J.F."/>
        </authorList>
    </citation>
    <scope>NUCLEOTIDE SEQUENCE [LARGE SCALE GENOMIC DNA]</scope>
</reference>
<evidence type="ECO:0000259" key="2">
    <source>
        <dbReference type="PROSITE" id="PS50175"/>
    </source>
</evidence>
<dbReference type="SUPFAM" id="SSF50630">
    <property type="entry name" value="Acid proteases"/>
    <property type="match status" value="1"/>
</dbReference>
<accession>A0A1F7XW98</accession>
<evidence type="ECO:0000313" key="3">
    <source>
        <dbReference type="EMBL" id="OGM19337.1"/>
    </source>
</evidence>
<dbReference type="GO" id="GO:0006508">
    <property type="term" value="P:proteolysis"/>
    <property type="evidence" value="ECO:0007669"/>
    <property type="project" value="InterPro"/>
</dbReference>
<dbReference type="CDD" id="cd00303">
    <property type="entry name" value="retropepsin_like"/>
    <property type="match status" value="1"/>
</dbReference>
<feature type="domain" description="Peptidase A2" evidence="2">
    <location>
        <begin position="30"/>
        <end position="107"/>
    </location>
</feature>